<feature type="domain" description="Glycosyl transferase family 1" evidence="1">
    <location>
        <begin position="59"/>
        <end position="177"/>
    </location>
</feature>
<evidence type="ECO:0000259" key="1">
    <source>
        <dbReference type="Pfam" id="PF00534"/>
    </source>
</evidence>
<proteinExistence type="predicted"/>
<dbReference type="SUPFAM" id="SSF53756">
    <property type="entry name" value="UDP-Glycosyltransferase/glycogen phosphorylase"/>
    <property type="match status" value="1"/>
</dbReference>
<dbReference type="GO" id="GO:0016757">
    <property type="term" value="F:glycosyltransferase activity"/>
    <property type="evidence" value="ECO:0007669"/>
    <property type="project" value="InterPro"/>
</dbReference>
<name>A0A1I0YP29_SELRU</name>
<keyword evidence="2" id="KW-0808">Transferase</keyword>
<dbReference type="Pfam" id="PF00534">
    <property type="entry name" value="Glycos_transf_1"/>
    <property type="match status" value="1"/>
</dbReference>
<organism evidence="2 3">
    <name type="scientific">Selenomonas ruminantium</name>
    <dbReference type="NCBI Taxonomy" id="971"/>
    <lineage>
        <taxon>Bacteria</taxon>
        <taxon>Bacillati</taxon>
        <taxon>Bacillota</taxon>
        <taxon>Negativicutes</taxon>
        <taxon>Selenomonadales</taxon>
        <taxon>Selenomonadaceae</taxon>
        <taxon>Selenomonas</taxon>
    </lineage>
</organism>
<reference evidence="2 3" key="1">
    <citation type="submission" date="2016-10" db="EMBL/GenBank/DDBJ databases">
        <authorList>
            <person name="de Groot N.N."/>
        </authorList>
    </citation>
    <scope>NUCLEOTIDE SEQUENCE [LARGE SCALE GENOMIC DNA]</scope>
    <source>
        <strain evidence="2 3">L14</strain>
    </source>
</reference>
<dbReference type="RefSeq" id="WP_074817316.1">
    <property type="nucleotide sequence ID" value="NZ_FOJX01000015.1"/>
</dbReference>
<evidence type="ECO:0000313" key="2">
    <source>
        <dbReference type="EMBL" id="SFB13893.1"/>
    </source>
</evidence>
<dbReference type="InterPro" id="IPR050194">
    <property type="entry name" value="Glycosyltransferase_grp1"/>
</dbReference>
<dbReference type="InterPro" id="IPR001296">
    <property type="entry name" value="Glyco_trans_1"/>
</dbReference>
<accession>A0A1I0YP29</accession>
<evidence type="ECO:0000313" key="3">
    <source>
        <dbReference type="Proteomes" id="UP000183843"/>
    </source>
</evidence>
<dbReference type="Proteomes" id="UP000183843">
    <property type="component" value="Unassembled WGS sequence"/>
</dbReference>
<gene>
    <name evidence="2" type="ORF">SAMN05216587_11531</name>
</gene>
<dbReference type="Gene3D" id="3.40.50.2000">
    <property type="entry name" value="Glycogen Phosphorylase B"/>
    <property type="match status" value="2"/>
</dbReference>
<dbReference type="PANTHER" id="PTHR45947:SF3">
    <property type="entry name" value="SULFOQUINOVOSYL TRANSFERASE SQD2"/>
    <property type="match status" value="1"/>
</dbReference>
<dbReference type="AlphaFoldDB" id="A0A1I0YP29"/>
<dbReference type="EMBL" id="FOJX01000015">
    <property type="protein sequence ID" value="SFB13893.1"/>
    <property type="molecule type" value="Genomic_DNA"/>
</dbReference>
<protein>
    <submittedName>
        <fullName evidence="2">Glycosyl transferases group 1</fullName>
    </submittedName>
</protein>
<sequence>MERHLRLRKELREEAGTGYWACSYLVADFLFGSSIPKDKIIIMKNAIELEPFKFNRQVRKDMRDEFGLSDRDRAIGCVGRFAYQKNQGFLLRVMKKLHRRSPGYKLVLVVDGADLDSCKEYVKENNLESAVIFTGYRSDVNRLMMAFDSLAMPSHFEGLGIALIEAQASGLMCYASEAVPREVGVTENIEFLPLIEEV</sequence>
<dbReference type="PANTHER" id="PTHR45947">
    <property type="entry name" value="SULFOQUINOVOSYL TRANSFERASE SQD2"/>
    <property type="match status" value="1"/>
</dbReference>